<evidence type="ECO:0000256" key="1">
    <source>
        <dbReference type="ARBA" id="ARBA00022729"/>
    </source>
</evidence>
<dbReference type="InterPro" id="IPR026444">
    <property type="entry name" value="Secre_tail"/>
</dbReference>
<comment type="caution">
    <text evidence="4">The sequence shown here is derived from an EMBL/GenBank/DDBJ whole genome shotgun (WGS) entry which is preliminary data.</text>
</comment>
<evidence type="ECO:0000259" key="3">
    <source>
        <dbReference type="Pfam" id="PF18962"/>
    </source>
</evidence>
<dbReference type="AlphaFoldDB" id="A0A7C6A9V1"/>
<evidence type="ECO:0000256" key="2">
    <source>
        <dbReference type="SAM" id="SignalP"/>
    </source>
</evidence>
<dbReference type="Gene3D" id="2.60.40.10">
    <property type="entry name" value="Immunoglobulins"/>
    <property type="match status" value="1"/>
</dbReference>
<reference evidence="4" key="1">
    <citation type="journal article" date="2020" name="mSystems">
        <title>Genome- and Community-Level Interaction Insights into Carbon Utilization and Element Cycling Functions of Hydrothermarchaeota in Hydrothermal Sediment.</title>
        <authorList>
            <person name="Zhou Z."/>
            <person name="Liu Y."/>
            <person name="Xu W."/>
            <person name="Pan J."/>
            <person name="Luo Z.H."/>
            <person name="Li M."/>
        </authorList>
    </citation>
    <scope>NUCLEOTIDE SEQUENCE [LARGE SCALE GENOMIC DNA]</scope>
    <source>
        <strain evidence="4">SpSt-876</strain>
    </source>
</reference>
<dbReference type="SUPFAM" id="SSF69318">
    <property type="entry name" value="Integrin alpha N-terminal domain"/>
    <property type="match status" value="1"/>
</dbReference>
<accession>A0A7C6A9V1</accession>
<dbReference type="InterPro" id="IPR011043">
    <property type="entry name" value="Gal_Oxase/kelch_b-propeller"/>
</dbReference>
<dbReference type="InterPro" id="IPR013517">
    <property type="entry name" value="FG-GAP"/>
</dbReference>
<dbReference type="Pfam" id="PF18962">
    <property type="entry name" value="Por_Secre_tail"/>
    <property type="match status" value="1"/>
</dbReference>
<feature type="chain" id="PRO_5027812519" evidence="2">
    <location>
        <begin position="31"/>
        <end position="1250"/>
    </location>
</feature>
<sequence length="1250" mass="138828">MSKFLLLKLTSGKNPKSIATLLVFCSLALAAQPNNFLSQPLMPAVWDTNLIWAGSATLRQIDIGKRLKGSTDDTFRLFTVQSAAPRMVLLFTDISTSPPMQWRCDTLEISPQGYYGARIGDVDRDGDNDLIYARSASPYYLFRRYWTGSIWAVEAICSIPGANWGMDVGDADNDGWTDDIIYSCGVTTSSRLYWAHWNGTSWDTTRLWSGDGRTIQGVAIGDFDTAYAGNEVVAVTAGSTTDGGRVFRLRWTGSTWDTLTLWKAPDNASFVEVAIGDFDASNPGKEIAVANGLGPGSTVRGAVIEIYGAGNNWNQRPIFTPTVSSNAWGIAIGDFLDANPGGEVVFSQSLGGPPYVVRAVYGSGNTWSDEIIFSMNGTSYSVLVDSNVNKHRTMNAEIAVTGNYLVVEIEQQQVTAPVITNVINIPRVPLSTQPVIVRAKIYDNNTPPLPLIDSVYYAVNDTSTWTWISSDSILISESLYFYTIPAQDTGSVVYFHIMAKNSAGARTVSPVFSYPVALEHSIYQIQYTTGNTSPDSGKWVHTKGIVTGEFDRYFYIEEYPGGAWHGLYIRRPQFADSLPQVAVGDSVEILGEIREFQQTTVSHIEYALGGWVQIVTSLRPLPCTTLLTIPQVTESLECALVRFNYVHFKATGNFNAWTTYYLYNRQETESIAVYIWGPPFTNIPGNPIPQGQLAAIGHIYQYYAVYELIPRSLQDFILIPEPTPPTLLLPPNGSTTTNRLPFFDWTDVPFGVEYQIQVSSDTTFGSPVIDTTVAISQFQTTVPLAYNTYYWRVRTKDEINRWSEWSVIWHFRIGQVTRGWVSMRNIPPEPSGKKPKSGSCMAGLDGKIYFLKASNTPDFYVYTPDTGLGSWQTLESLPKGTKPNNGKNPKKGASMASFATGNAVYVLRGNNTPGFWKYMIAPPESVGWRELAPIPLGQSGKKPKDASGMVWVTKFSTDYLFVMKGSKTDEFFLYNLVTDTWLETPIKPPPPGPSGKVGYKKGSCLTYDGRFVYVLKGVYGDFFKYDVEEDTWIQLTRYDYKLYPNSQNKSKKIGDGAGLQYWYGDIYLLKGGNTNEFWKYDLVTNNWMQMVPDSLWSIPVGASQKRVKGGGALVVLETEKGRGEGEIYAAKGNNTDEFYEHDAPESIFTITYHPSENIKAKKITSDVFNLLIYPNPTANLTTVRYTLPNANAVSLKLYNIAGLLVKSYENPTPTQNGTLFIDTKGLSSGVYILRFNSGDIRVTRKIVLEK</sequence>
<dbReference type="NCBIfam" id="TIGR04183">
    <property type="entry name" value="Por_Secre_tail"/>
    <property type="match status" value="1"/>
</dbReference>
<dbReference type="Pfam" id="PF13517">
    <property type="entry name" value="FG-GAP_3"/>
    <property type="match status" value="1"/>
</dbReference>
<dbReference type="InterPro" id="IPR028994">
    <property type="entry name" value="Integrin_alpha_N"/>
</dbReference>
<feature type="domain" description="Secretion system C-terminal sorting" evidence="3">
    <location>
        <begin position="1172"/>
        <end position="1247"/>
    </location>
</feature>
<protein>
    <submittedName>
        <fullName evidence="4">T9SS type A sorting domain-containing protein</fullName>
    </submittedName>
</protein>
<organism evidence="4">
    <name type="scientific">candidate division WOR-3 bacterium</name>
    <dbReference type="NCBI Taxonomy" id="2052148"/>
    <lineage>
        <taxon>Bacteria</taxon>
        <taxon>Bacteria division WOR-3</taxon>
    </lineage>
</organism>
<feature type="signal peptide" evidence="2">
    <location>
        <begin position="1"/>
        <end position="30"/>
    </location>
</feature>
<keyword evidence="1 2" id="KW-0732">Signal</keyword>
<name>A0A7C6A9V1_UNCW3</name>
<dbReference type="InterPro" id="IPR015915">
    <property type="entry name" value="Kelch-typ_b-propeller"/>
</dbReference>
<proteinExistence type="predicted"/>
<evidence type="ECO:0000313" key="4">
    <source>
        <dbReference type="EMBL" id="HHS52765.1"/>
    </source>
</evidence>
<gene>
    <name evidence="4" type="ORF">ENW73_07910</name>
</gene>
<dbReference type="EMBL" id="DTLI01000188">
    <property type="protein sequence ID" value="HHS52765.1"/>
    <property type="molecule type" value="Genomic_DNA"/>
</dbReference>
<dbReference type="SUPFAM" id="SSF117281">
    <property type="entry name" value="Kelch motif"/>
    <property type="match status" value="1"/>
</dbReference>
<dbReference type="SUPFAM" id="SSF50965">
    <property type="entry name" value="Galactose oxidase, central domain"/>
    <property type="match status" value="1"/>
</dbReference>
<dbReference type="InterPro" id="IPR013783">
    <property type="entry name" value="Ig-like_fold"/>
</dbReference>